<dbReference type="InterPro" id="IPR052163">
    <property type="entry name" value="DGC-Regulatory_Protein"/>
</dbReference>
<reference evidence="3 4" key="1">
    <citation type="submission" date="2021-03" db="EMBL/GenBank/DDBJ databases">
        <title>Genomic Encyclopedia of Type Strains, Phase IV (KMG-IV): sequencing the most valuable type-strain genomes for metagenomic binning, comparative biology and taxonomic classification.</title>
        <authorList>
            <person name="Goeker M."/>
        </authorList>
    </citation>
    <scope>NUCLEOTIDE SEQUENCE [LARGE SCALE GENOMIC DNA]</scope>
    <source>
        <strain evidence="3 4">DSM 28783</strain>
    </source>
</reference>
<feature type="domain" description="PAS" evidence="1">
    <location>
        <begin position="1"/>
        <end position="71"/>
    </location>
</feature>
<dbReference type="RefSeq" id="WP_209701007.1">
    <property type="nucleotide sequence ID" value="NZ_JAGGLM010000002.1"/>
</dbReference>
<sequence>MNRILYDILNDVSEGIIILNEKLEVCLWNNYMERITGISKEKASKNNIYTVLPNFNVNYFNKAIIDSINNGRKIFFSAAMHSGMVNSKKNLNLKISRFEKDECKFLLLEFIDVTNQFIQINKLKSYVHELYKVNKQLREKEKIIKNLAYYDKLTGIANRTLFYEFAEKFLNSAKRKNTLLGLMFIDVDKFKIINDTYGHKIGDRVLIKVANILEKATRKNDIVARYGGDEFLILLPDVKDFSNLEIIVSRIINNKNKIINFNRKKVNISLSMGTSFYPDDGDSIDKLMAKADKAMYIAKNKKGQDCSECNLWQN</sequence>
<evidence type="ECO:0000313" key="3">
    <source>
        <dbReference type="EMBL" id="MBP2032088.1"/>
    </source>
</evidence>
<dbReference type="Pfam" id="PF00990">
    <property type="entry name" value="GGDEF"/>
    <property type="match status" value="1"/>
</dbReference>
<name>A0ABS4KPW4_9CLOT</name>
<dbReference type="NCBIfam" id="TIGR00254">
    <property type="entry name" value="GGDEF"/>
    <property type="match status" value="1"/>
</dbReference>
<keyword evidence="4" id="KW-1185">Reference proteome</keyword>
<dbReference type="InterPro" id="IPR043128">
    <property type="entry name" value="Rev_trsase/Diguanyl_cyclase"/>
</dbReference>
<dbReference type="SUPFAM" id="SSF55785">
    <property type="entry name" value="PYP-like sensor domain (PAS domain)"/>
    <property type="match status" value="1"/>
</dbReference>
<protein>
    <submittedName>
        <fullName evidence="3">Diguanylate cyclase (GGDEF)-like protein</fullName>
    </submittedName>
</protein>
<dbReference type="InterPro" id="IPR013767">
    <property type="entry name" value="PAS_fold"/>
</dbReference>
<dbReference type="InterPro" id="IPR000160">
    <property type="entry name" value="GGDEF_dom"/>
</dbReference>
<comment type="caution">
    <text evidence="3">The sequence shown here is derived from an EMBL/GenBank/DDBJ whole genome shotgun (WGS) entry which is preliminary data.</text>
</comment>
<gene>
    <name evidence="3" type="ORF">J2Z42_000753</name>
</gene>
<feature type="domain" description="GGDEF" evidence="2">
    <location>
        <begin position="178"/>
        <end position="312"/>
    </location>
</feature>
<dbReference type="CDD" id="cd01949">
    <property type="entry name" value="GGDEF"/>
    <property type="match status" value="1"/>
</dbReference>
<organism evidence="3 4">
    <name type="scientific">Clostridium algifaecis</name>
    <dbReference type="NCBI Taxonomy" id="1472040"/>
    <lineage>
        <taxon>Bacteria</taxon>
        <taxon>Bacillati</taxon>
        <taxon>Bacillota</taxon>
        <taxon>Clostridia</taxon>
        <taxon>Eubacteriales</taxon>
        <taxon>Clostridiaceae</taxon>
        <taxon>Clostridium</taxon>
    </lineage>
</organism>
<dbReference type="Pfam" id="PF00989">
    <property type="entry name" value="PAS"/>
    <property type="match status" value="1"/>
</dbReference>
<evidence type="ECO:0000259" key="2">
    <source>
        <dbReference type="PROSITE" id="PS50887"/>
    </source>
</evidence>
<dbReference type="InterPro" id="IPR000014">
    <property type="entry name" value="PAS"/>
</dbReference>
<dbReference type="PROSITE" id="PS50887">
    <property type="entry name" value="GGDEF"/>
    <property type="match status" value="1"/>
</dbReference>
<accession>A0ABS4KPW4</accession>
<proteinExistence type="predicted"/>
<evidence type="ECO:0000313" key="4">
    <source>
        <dbReference type="Proteomes" id="UP001519307"/>
    </source>
</evidence>
<dbReference type="PANTHER" id="PTHR46663:SF2">
    <property type="entry name" value="GGDEF DOMAIN-CONTAINING PROTEIN"/>
    <property type="match status" value="1"/>
</dbReference>
<dbReference type="EMBL" id="JAGGLM010000002">
    <property type="protein sequence ID" value="MBP2032088.1"/>
    <property type="molecule type" value="Genomic_DNA"/>
</dbReference>
<dbReference type="PANTHER" id="PTHR46663">
    <property type="entry name" value="DIGUANYLATE CYCLASE DGCT-RELATED"/>
    <property type="match status" value="1"/>
</dbReference>
<dbReference type="InterPro" id="IPR035965">
    <property type="entry name" value="PAS-like_dom_sf"/>
</dbReference>
<evidence type="ECO:0000259" key="1">
    <source>
        <dbReference type="PROSITE" id="PS50112"/>
    </source>
</evidence>
<dbReference type="InterPro" id="IPR029787">
    <property type="entry name" value="Nucleotide_cyclase"/>
</dbReference>
<dbReference type="SUPFAM" id="SSF55073">
    <property type="entry name" value="Nucleotide cyclase"/>
    <property type="match status" value="1"/>
</dbReference>
<dbReference type="Gene3D" id="3.30.450.20">
    <property type="entry name" value="PAS domain"/>
    <property type="match status" value="1"/>
</dbReference>
<dbReference type="SMART" id="SM00267">
    <property type="entry name" value="GGDEF"/>
    <property type="match status" value="1"/>
</dbReference>
<dbReference type="Gene3D" id="3.30.70.270">
    <property type="match status" value="1"/>
</dbReference>
<dbReference type="PROSITE" id="PS50112">
    <property type="entry name" value="PAS"/>
    <property type="match status" value="1"/>
</dbReference>
<dbReference type="Proteomes" id="UP001519307">
    <property type="component" value="Unassembled WGS sequence"/>
</dbReference>
<dbReference type="CDD" id="cd00130">
    <property type="entry name" value="PAS"/>
    <property type="match status" value="1"/>
</dbReference>